<name>A0A3P3XQI8_9SPIR</name>
<protein>
    <submittedName>
        <fullName evidence="9">TRAP dicarboxylate transporter, DctM subunit</fullName>
    </submittedName>
</protein>
<proteinExistence type="predicted"/>
<dbReference type="EMBL" id="FWDO01000005">
    <property type="protein sequence ID" value="SLM18535.1"/>
    <property type="molecule type" value="Genomic_DNA"/>
</dbReference>
<evidence type="ECO:0000256" key="5">
    <source>
        <dbReference type="ARBA" id="ARBA00022989"/>
    </source>
</evidence>
<feature type="transmembrane region" description="Helical" evidence="7">
    <location>
        <begin position="314"/>
        <end position="342"/>
    </location>
</feature>
<evidence type="ECO:0000259" key="8">
    <source>
        <dbReference type="Pfam" id="PF06808"/>
    </source>
</evidence>
<evidence type="ECO:0000313" key="9">
    <source>
        <dbReference type="EMBL" id="SLM18535.1"/>
    </source>
</evidence>
<evidence type="ECO:0000256" key="6">
    <source>
        <dbReference type="ARBA" id="ARBA00023136"/>
    </source>
</evidence>
<organism evidence="9">
    <name type="scientific">uncultured spirochete</name>
    <dbReference type="NCBI Taxonomy" id="156406"/>
    <lineage>
        <taxon>Bacteria</taxon>
        <taxon>Pseudomonadati</taxon>
        <taxon>Spirochaetota</taxon>
        <taxon>Spirochaetia</taxon>
        <taxon>Spirochaetales</taxon>
        <taxon>environmental samples</taxon>
    </lineage>
</organism>
<evidence type="ECO:0000256" key="4">
    <source>
        <dbReference type="ARBA" id="ARBA00022692"/>
    </source>
</evidence>
<keyword evidence="3" id="KW-0997">Cell inner membrane</keyword>
<dbReference type="InterPro" id="IPR010656">
    <property type="entry name" value="DctM"/>
</dbReference>
<sequence length="433" mass="45941">MAVALLGILLLLILMSVPIAFSIGISSLFVILMEGNLTPWIMIQRTFGGLDSFVILAIPLFLLTGEVMNRAGITDELIDFSSTVVGHIRGGLAHINVFVSMIFAGISGSSTADTAGIGKLLIPAMIKRGYSKEFTVAVTAASSTLGQIIPPSIIAVIYAATVGISVGALFLGGAVPGILIGLAQMVVSYIFARKYNYPAEERSSFRKILHAFKKAILPMLSPVLLIGGIIGGIFTATEAAVVSAVYSILIAIFVYRSIKLKELWDIFVTTALNASVTIFCIAIAAVFGYLLAYFHVPEMLGSVITQIASGPVSFLLIVILLFLIVGTFMDATPAIIILAPMLAPIACTFGVNPIHLGVIIVLTLALGLITPPYGLCLLVAAQIANIPVNFKLMRTMSIFILVSLLIIILIALFPDIALFIPKIFAPKMMGVTL</sequence>
<feature type="transmembrane region" description="Helical" evidence="7">
    <location>
        <begin position="134"/>
        <end position="160"/>
    </location>
</feature>
<evidence type="ECO:0000256" key="7">
    <source>
        <dbReference type="SAM" id="Phobius"/>
    </source>
</evidence>
<keyword evidence="6 7" id="KW-0472">Membrane</keyword>
<dbReference type="Pfam" id="PF06808">
    <property type="entry name" value="DctM"/>
    <property type="match status" value="1"/>
</dbReference>
<accession>A0A3P3XQI8</accession>
<evidence type="ECO:0000256" key="2">
    <source>
        <dbReference type="ARBA" id="ARBA00022475"/>
    </source>
</evidence>
<feature type="transmembrane region" description="Helical" evidence="7">
    <location>
        <begin position="166"/>
        <end position="192"/>
    </location>
</feature>
<feature type="transmembrane region" description="Helical" evidence="7">
    <location>
        <begin position="270"/>
        <end position="294"/>
    </location>
</feature>
<dbReference type="PANTHER" id="PTHR33362:SF2">
    <property type="entry name" value="TRAP TRANSPORTER LARGE PERMEASE PROTEIN"/>
    <property type="match status" value="1"/>
</dbReference>
<dbReference type="AlphaFoldDB" id="A0A3P3XQI8"/>
<feature type="transmembrane region" description="Helical" evidence="7">
    <location>
        <begin position="354"/>
        <end position="384"/>
    </location>
</feature>
<feature type="transmembrane region" description="Helical" evidence="7">
    <location>
        <begin position="46"/>
        <end position="63"/>
    </location>
</feature>
<feature type="transmembrane region" description="Helical" evidence="7">
    <location>
        <begin position="396"/>
        <end position="420"/>
    </location>
</feature>
<gene>
    <name evidence="9" type="ORF">SPIRO4BDMA_50050</name>
</gene>
<evidence type="ECO:0000256" key="3">
    <source>
        <dbReference type="ARBA" id="ARBA00022519"/>
    </source>
</evidence>
<dbReference type="GO" id="GO:0022857">
    <property type="term" value="F:transmembrane transporter activity"/>
    <property type="evidence" value="ECO:0007669"/>
    <property type="project" value="TreeGrafter"/>
</dbReference>
<dbReference type="InterPro" id="IPR004681">
    <property type="entry name" value="TRAP_DctM"/>
</dbReference>
<keyword evidence="4 7" id="KW-0812">Transmembrane</keyword>
<feature type="domain" description="TRAP C4-dicarboxylate transport system permease DctM subunit" evidence="8">
    <location>
        <begin position="6"/>
        <end position="415"/>
    </location>
</feature>
<keyword evidence="5 7" id="KW-1133">Transmembrane helix</keyword>
<dbReference type="GO" id="GO:0005886">
    <property type="term" value="C:plasma membrane"/>
    <property type="evidence" value="ECO:0007669"/>
    <property type="project" value="UniProtKB-SubCell"/>
</dbReference>
<keyword evidence="2" id="KW-1003">Cell membrane</keyword>
<dbReference type="NCBIfam" id="TIGR00786">
    <property type="entry name" value="dctM"/>
    <property type="match status" value="1"/>
</dbReference>
<reference evidence="9" key="1">
    <citation type="submission" date="2017-02" db="EMBL/GenBank/DDBJ databases">
        <authorList>
            <person name="Regsiter A."/>
            <person name="William W."/>
        </authorList>
    </citation>
    <scope>NUCLEOTIDE SEQUENCE</scope>
    <source>
        <strain evidence="9">BdmA 4</strain>
    </source>
</reference>
<comment type="subcellular location">
    <subcellularLocation>
        <location evidence="1">Cell inner membrane</location>
        <topology evidence="1">Multi-pass membrane protein</topology>
    </subcellularLocation>
</comment>
<dbReference type="PANTHER" id="PTHR33362">
    <property type="entry name" value="SIALIC ACID TRAP TRANSPORTER PERMEASE PROTEIN SIAT-RELATED"/>
    <property type="match status" value="1"/>
</dbReference>
<feature type="transmembrane region" description="Helical" evidence="7">
    <location>
        <begin position="240"/>
        <end position="258"/>
    </location>
</feature>
<feature type="transmembrane region" description="Helical" evidence="7">
    <location>
        <begin position="215"/>
        <end position="234"/>
    </location>
</feature>
<evidence type="ECO:0000256" key="1">
    <source>
        <dbReference type="ARBA" id="ARBA00004429"/>
    </source>
</evidence>
<dbReference type="PIRSF" id="PIRSF006066">
    <property type="entry name" value="HI0050"/>
    <property type="match status" value="1"/>
</dbReference>